<gene>
    <name evidence="1" type="ORF">MSSD14B_28640</name>
</gene>
<protein>
    <submittedName>
        <fullName evidence="1">Uncharacterized protein</fullName>
    </submittedName>
</protein>
<comment type="caution">
    <text evidence="1">The sequence shown here is derived from an EMBL/GenBank/DDBJ whole genome shotgun (WGS) entry which is preliminary data.</text>
</comment>
<organism evidence="1 2">
    <name type="scientific">Marinobacter salsuginis</name>
    <dbReference type="NCBI Taxonomy" id="418719"/>
    <lineage>
        <taxon>Bacteria</taxon>
        <taxon>Pseudomonadati</taxon>
        <taxon>Pseudomonadota</taxon>
        <taxon>Gammaproteobacteria</taxon>
        <taxon>Pseudomonadales</taxon>
        <taxon>Marinobacteraceae</taxon>
        <taxon>Marinobacter</taxon>
    </lineage>
</organism>
<dbReference type="RefSeq" id="WP_136631097.1">
    <property type="nucleotide sequence ID" value="NZ_BGZI01000020.1"/>
</dbReference>
<accession>A0A5M3Q242</accession>
<dbReference type="Proteomes" id="UP000387223">
    <property type="component" value="Unassembled WGS sequence"/>
</dbReference>
<evidence type="ECO:0000313" key="1">
    <source>
        <dbReference type="EMBL" id="GBO89196.1"/>
    </source>
</evidence>
<reference evidence="1 2" key="1">
    <citation type="journal article" date="2019" name="J. Gen. Appl. Microbiol.">
        <title>Aerobic degradation of cis-dichloroethene by the marine bacterium Marinobacter salsuginis strain 5N-3.</title>
        <authorList>
            <person name="Inoue Y."/>
            <person name="Fukunaga Y."/>
            <person name="Katsumata H."/>
            <person name="Ohji S."/>
            <person name="Hosoyama A."/>
            <person name="Mori K."/>
            <person name="Ando K."/>
        </authorList>
    </citation>
    <scope>NUCLEOTIDE SEQUENCE [LARGE SCALE GENOMIC DNA]</scope>
    <source>
        <strain evidence="1 2">NBRC 109114</strain>
    </source>
</reference>
<sequence>MTNNAQFKVTKTISINIRWSTTEETPERHLEALEETGLDRAHEMMLQGYSEGELYDNITMPGDPEDGVDYRGWWTSEASIDREIPVFDGFAAEVAAKIQALDLSADVNPEFIDQAAEDGLSVIQAVQSWFADREFDCSNLHPLSGSVSEYGIGVVHLERPYIPISEESFNDYLKDGESDLYLTLSGVVVTYGTADMGLALMPLNKEMAKFVLDKHQESGADA</sequence>
<proteinExistence type="predicted"/>
<dbReference type="AlphaFoldDB" id="A0A5M3Q242"/>
<name>A0A5M3Q242_9GAMM</name>
<dbReference type="EMBL" id="BGZI01000020">
    <property type="protein sequence ID" value="GBO89196.1"/>
    <property type="molecule type" value="Genomic_DNA"/>
</dbReference>
<evidence type="ECO:0000313" key="2">
    <source>
        <dbReference type="Proteomes" id="UP000387223"/>
    </source>
</evidence>